<comment type="caution">
    <text evidence="11">The sequence shown here is derived from an EMBL/GenBank/DDBJ whole genome shotgun (WGS) entry which is preliminary data.</text>
</comment>
<name>A0AAD9KMN1_RIDPI</name>
<feature type="binding site" evidence="6">
    <location>
        <position position="66"/>
    </location>
    <ligand>
        <name>Na(+)</name>
        <dbReference type="ChEBI" id="CHEBI:29101"/>
        <label>1</label>
    </ligand>
</feature>
<evidence type="ECO:0000256" key="4">
    <source>
        <dbReference type="ARBA" id="ARBA00022989"/>
    </source>
</evidence>
<evidence type="ECO:0000256" key="8">
    <source>
        <dbReference type="RuleBase" id="RU003732"/>
    </source>
</evidence>
<feature type="binding site" evidence="6">
    <location>
        <position position="70"/>
    </location>
    <ligand>
        <name>Na(+)</name>
        <dbReference type="ChEBI" id="CHEBI:29101"/>
        <label>1</label>
    </ligand>
</feature>
<evidence type="ECO:0000256" key="5">
    <source>
        <dbReference type="ARBA" id="ARBA00023136"/>
    </source>
</evidence>
<keyword evidence="12" id="KW-1185">Reference proteome</keyword>
<dbReference type="AlphaFoldDB" id="A0AAD9KMN1"/>
<accession>A0AAD9KMN1</accession>
<feature type="binding site" evidence="6">
    <location>
        <position position="450"/>
    </location>
    <ligand>
        <name>Na(+)</name>
        <dbReference type="ChEBI" id="CHEBI:29101"/>
        <label>1</label>
    </ligand>
</feature>
<feature type="transmembrane region" description="Helical" evidence="10">
    <location>
        <begin position="87"/>
        <end position="108"/>
    </location>
</feature>
<feature type="transmembrane region" description="Helical" evidence="10">
    <location>
        <begin position="294"/>
        <end position="311"/>
    </location>
</feature>
<evidence type="ECO:0000256" key="1">
    <source>
        <dbReference type="ARBA" id="ARBA00004141"/>
    </source>
</evidence>
<feature type="transmembrane region" description="Helical" evidence="10">
    <location>
        <begin position="57"/>
        <end position="75"/>
    </location>
</feature>
<dbReference type="PROSITE" id="PS50267">
    <property type="entry name" value="NA_NEUROTRAN_SYMP_3"/>
    <property type="match status" value="1"/>
</dbReference>
<protein>
    <recommendedName>
        <fullName evidence="8">Transporter</fullName>
    </recommendedName>
</protein>
<keyword evidence="4 10" id="KW-1133">Transmembrane helix</keyword>
<keyword evidence="8" id="KW-0769">Symport</keyword>
<dbReference type="GO" id="GO:0015375">
    <property type="term" value="F:glycine:sodium symporter activity"/>
    <property type="evidence" value="ECO:0007669"/>
    <property type="project" value="TreeGrafter"/>
</dbReference>
<sequence length="691" mass="77751">MLNPERHRARHVTYRWFNGSARHDTRSGQDQMGEQGASVQTSTEEDDRGSWNSPVEFVLSCLGYAVGLGNIWRFPYLCYINGGGAFLIPYTIMLTFVGLPIFLIELAVGQYSASGPMTLWSVSPIFQGVGAGMVVISFIGSIYYNMVIGWSIYYTYASFQTTLPWSSCNNTYSSKYCYSKRDAHGCESVNGTSYINGKCYNETHLKSFDDRASVVRCNSTLPDTCWNHTYNPLRDIIANRTSPSEDYFHRAMLHQSDAIEDNGTMQWELCLVLFIAWVICFLCVIKGIKSSGKVVYFTATFPYLILVILFFRGVTLPGAMEGIKAYLIPEWNKLLRPKVWGDAAGQIFFSLSVGMGGLMTFASYNKFHNNIYRDTMIVTIGNCLTSFFAGFVIFSILGFMAHERGVPVLDVVKSGSGLAFIAYPEIITHLPIPQLWSFLFFFMLITLGLDSQFAGIESIMTSILDTVPKLRRYKTLVALALCIVLYILGLTMCTQAGIYWLEMMSYYAAGWSLVLIGLIEGVVFAWVYGADRLIDNIEEMVGFRLYKHWWFCWKFITPLLLLGILVVNVLEFTPLSVGDYVMPPWAQVLGWLMAVASVFTIILYAIYHVWSSYNNAEYDGLSLWKRVVKLSQPTEDWGKRAETLGVSIELEVVRTDGTVQGASPPSYYETTGAATHNSSGRDKKESFNIKL</sequence>
<feature type="transmembrane region" description="Helical" evidence="10">
    <location>
        <begin position="265"/>
        <end position="285"/>
    </location>
</feature>
<feature type="compositionally biased region" description="Basic and acidic residues" evidence="9">
    <location>
        <begin position="679"/>
        <end position="691"/>
    </location>
</feature>
<feature type="transmembrane region" description="Helical" evidence="10">
    <location>
        <begin position="435"/>
        <end position="456"/>
    </location>
</feature>
<keyword evidence="6" id="KW-0479">Metal-binding</keyword>
<feature type="transmembrane region" description="Helical" evidence="10">
    <location>
        <begin position="549"/>
        <end position="568"/>
    </location>
</feature>
<feature type="compositionally biased region" description="Polar residues" evidence="9">
    <location>
        <begin position="661"/>
        <end position="678"/>
    </location>
</feature>
<dbReference type="PANTHER" id="PTHR11616">
    <property type="entry name" value="SODIUM/CHLORIDE DEPENDENT TRANSPORTER"/>
    <property type="match status" value="1"/>
</dbReference>
<dbReference type="PRINTS" id="PR00176">
    <property type="entry name" value="NANEUSMPORT"/>
</dbReference>
<gene>
    <name evidence="11" type="ORF">NP493_891g00048</name>
</gene>
<dbReference type="PROSITE" id="PS00610">
    <property type="entry name" value="NA_NEUROTRAN_SYMP_1"/>
    <property type="match status" value="1"/>
</dbReference>
<feature type="transmembrane region" description="Helical" evidence="10">
    <location>
        <begin position="376"/>
        <end position="401"/>
    </location>
</feature>
<feature type="transmembrane region" description="Helical" evidence="10">
    <location>
        <begin position="476"/>
        <end position="500"/>
    </location>
</feature>
<proteinExistence type="inferred from homology"/>
<dbReference type="PANTHER" id="PTHR11616:SF240">
    <property type="entry name" value="BLOATED TUBULES, ISOFORM B-RELATED"/>
    <property type="match status" value="1"/>
</dbReference>
<dbReference type="SUPFAM" id="SSF161070">
    <property type="entry name" value="SNF-like"/>
    <property type="match status" value="1"/>
</dbReference>
<feature type="binding site" evidence="6">
    <location>
        <position position="350"/>
    </location>
    <ligand>
        <name>Na(+)</name>
        <dbReference type="ChEBI" id="CHEBI:29101"/>
        <label>1</label>
    </ligand>
</feature>
<reference evidence="11" key="1">
    <citation type="journal article" date="2023" name="Mol. Biol. Evol.">
        <title>Third-Generation Sequencing Reveals the Adaptive Role of the Epigenome in Three Deep-Sea Polychaetes.</title>
        <authorList>
            <person name="Perez M."/>
            <person name="Aroh O."/>
            <person name="Sun Y."/>
            <person name="Lan Y."/>
            <person name="Juniper S.K."/>
            <person name="Young C.R."/>
            <person name="Angers B."/>
            <person name="Qian P.Y."/>
        </authorList>
    </citation>
    <scope>NUCLEOTIDE SEQUENCE</scope>
    <source>
        <strain evidence="11">R07B-5</strain>
    </source>
</reference>
<organism evidence="11 12">
    <name type="scientific">Ridgeia piscesae</name>
    <name type="common">Tubeworm</name>
    <dbReference type="NCBI Taxonomy" id="27915"/>
    <lineage>
        <taxon>Eukaryota</taxon>
        <taxon>Metazoa</taxon>
        <taxon>Spiralia</taxon>
        <taxon>Lophotrochozoa</taxon>
        <taxon>Annelida</taxon>
        <taxon>Polychaeta</taxon>
        <taxon>Sedentaria</taxon>
        <taxon>Canalipalpata</taxon>
        <taxon>Sabellida</taxon>
        <taxon>Siboglinidae</taxon>
        <taxon>Ridgeia</taxon>
    </lineage>
</organism>
<dbReference type="GO" id="GO:0005886">
    <property type="term" value="C:plasma membrane"/>
    <property type="evidence" value="ECO:0007669"/>
    <property type="project" value="TreeGrafter"/>
</dbReference>
<feature type="compositionally biased region" description="Polar residues" evidence="9">
    <location>
        <begin position="28"/>
        <end position="42"/>
    </location>
</feature>
<keyword evidence="2 8" id="KW-0813">Transport</keyword>
<evidence type="ECO:0000256" key="6">
    <source>
        <dbReference type="PIRSR" id="PIRSR600175-1"/>
    </source>
</evidence>
<dbReference type="InterPro" id="IPR037272">
    <property type="entry name" value="SNS_sf"/>
</dbReference>
<evidence type="ECO:0000256" key="3">
    <source>
        <dbReference type="ARBA" id="ARBA00022692"/>
    </source>
</evidence>
<comment type="subcellular location">
    <subcellularLocation>
        <location evidence="1">Membrane</location>
        <topology evidence="1">Multi-pass membrane protein</topology>
    </subcellularLocation>
</comment>
<evidence type="ECO:0000256" key="7">
    <source>
        <dbReference type="PIRSR" id="PIRSR600175-2"/>
    </source>
</evidence>
<feature type="transmembrane region" description="Helical" evidence="10">
    <location>
        <begin position="129"/>
        <end position="153"/>
    </location>
</feature>
<keyword evidence="5 10" id="KW-0472">Membrane</keyword>
<dbReference type="EMBL" id="JAODUO010000891">
    <property type="protein sequence ID" value="KAK2173233.1"/>
    <property type="molecule type" value="Genomic_DNA"/>
</dbReference>
<evidence type="ECO:0000313" key="11">
    <source>
        <dbReference type="EMBL" id="KAK2173233.1"/>
    </source>
</evidence>
<comment type="similarity">
    <text evidence="8">Belongs to the sodium:neurotransmitter symporter (SNF) (TC 2.A.22) family.</text>
</comment>
<dbReference type="Pfam" id="PF00209">
    <property type="entry name" value="SNF"/>
    <property type="match status" value="1"/>
</dbReference>
<feature type="binding site" evidence="6">
    <location>
        <position position="447"/>
    </location>
    <ligand>
        <name>Na(+)</name>
        <dbReference type="ChEBI" id="CHEBI:29101"/>
        <label>1</label>
    </ligand>
</feature>
<feature type="binding site" evidence="6">
    <location>
        <position position="382"/>
    </location>
    <ligand>
        <name>Na(+)</name>
        <dbReference type="ChEBI" id="CHEBI:29101"/>
        <label>1</label>
    </ligand>
</feature>
<feature type="transmembrane region" description="Helical" evidence="10">
    <location>
        <begin position="506"/>
        <end position="528"/>
    </location>
</feature>
<dbReference type="Proteomes" id="UP001209878">
    <property type="component" value="Unassembled WGS sequence"/>
</dbReference>
<feature type="transmembrane region" description="Helical" evidence="10">
    <location>
        <begin position="588"/>
        <end position="607"/>
    </location>
</feature>
<feature type="region of interest" description="Disordered" evidence="9">
    <location>
        <begin position="21"/>
        <end position="50"/>
    </location>
</feature>
<keyword evidence="6" id="KW-0915">Sodium</keyword>
<feature type="disulfide bond" evidence="7">
    <location>
        <begin position="168"/>
        <end position="177"/>
    </location>
</feature>
<dbReference type="InterPro" id="IPR000175">
    <property type="entry name" value="Na/ntran_symport"/>
</dbReference>
<evidence type="ECO:0000256" key="2">
    <source>
        <dbReference type="ARBA" id="ARBA00022448"/>
    </source>
</evidence>
<feature type="binding site" evidence="6">
    <location>
        <position position="65"/>
    </location>
    <ligand>
        <name>Na(+)</name>
        <dbReference type="ChEBI" id="CHEBI:29101"/>
        <label>1</label>
    </ligand>
</feature>
<dbReference type="GO" id="GO:0046872">
    <property type="term" value="F:metal ion binding"/>
    <property type="evidence" value="ECO:0007669"/>
    <property type="project" value="UniProtKB-KW"/>
</dbReference>
<evidence type="ECO:0000256" key="9">
    <source>
        <dbReference type="SAM" id="MobiDB-lite"/>
    </source>
</evidence>
<feature type="binding site" evidence="6">
    <location>
        <position position="63"/>
    </location>
    <ligand>
        <name>Na(+)</name>
        <dbReference type="ChEBI" id="CHEBI:29101"/>
        <label>1</label>
    </ligand>
</feature>
<keyword evidence="7" id="KW-1015">Disulfide bond</keyword>
<feature type="binding site" evidence="6">
    <location>
        <position position="451"/>
    </location>
    <ligand>
        <name>Na(+)</name>
        <dbReference type="ChEBI" id="CHEBI:29101"/>
        <label>1</label>
    </ligand>
</feature>
<feature type="transmembrane region" description="Helical" evidence="10">
    <location>
        <begin position="343"/>
        <end position="364"/>
    </location>
</feature>
<evidence type="ECO:0000313" key="12">
    <source>
        <dbReference type="Proteomes" id="UP001209878"/>
    </source>
</evidence>
<keyword evidence="3 8" id="KW-0812">Transmembrane</keyword>
<feature type="region of interest" description="Disordered" evidence="9">
    <location>
        <begin position="661"/>
        <end position="691"/>
    </location>
</feature>
<evidence type="ECO:0000256" key="10">
    <source>
        <dbReference type="SAM" id="Phobius"/>
    </source>
</evidence>